<comment type="catalytic activity">
    <reaction evidence="12 16">
        <text>ATP + H2O + phospholipidSide 1 = ADP + phosphate + phospholipidSide 2.</text>
        <dbReference type="EC" id="7.6.2.1"/>
    </reaction>
</comment>
<dbReference type="SFLD" id="SFLDG00002">
    <property type="entry name" value="C1.7:_P-type_atpase_like"/>
    <property type="match status" value="1"/>
</dbReference>
<feature type="transmembrane region" description="Helical" evidence="16">
    <location>
        <begin position="321"/>
        <end position="343"/>
    </location>
</feature>
<dbReference type="Gene3D" id="2.70.150.10">
    <property type="entry name" value="Calcium-transporting ATPase, cytoplasmic transduction domain A"/>
    <property type="match status" value="1"/>
</dbReference>
<evidence type="ECO:0000256" key="7">
    <source>
        <dbReference type="ARBA" id="ARBA00022840"/>
    </source>
</evidence>
<dbReference type="GO" id="GO:0000287">
    <property type="term" value="F:magnesium ion binding"/>
    <property type="evidence" value="ECO:0007669"/>
    <property type="project" value="UniProtKB-UniRule"/>
</dbReference>
<dbReference type="Pfam" id="PF16212">
    <property type="entry name" value="PhoLip_ATPase_C"/>
    <property type="match status" value="1"/>
</dbReference>
<dbReference type="SUPFAM" id="SSF81660">
    <property type="entry name" value="Metal cation-transporting ATPase, ATP-binding domain N"/>
    <property type="match status" value="1"/>
</dbReference>
<gene>
    <name evidence="20" type="ORF">BSTOLATCC_MIC33185</name>
</gene>
<accession>A0AAU9JIF0</accession>
<comment type="subcellular location">
    <subcellularLocation>
        <location evidence="2">Endomembrane system</location>
    </subcellularLocation>
    <subcellularLocation>
        <location evidence="1 16">Membrane</location>
        <topology evidence="1 16">Multi-pass membrane protein</topology>
    </subcellularLocation>
</comment>
<feature type="binding site" evidence="14">
    <location>
        <position position="801"/>
    </location>
    <ligand>
        <name>ATP</name>
        <dbReference type="ChEBI" id="CHEBI:30616"/>
    </ligand>
</feature>
<dbReference type="InterPro" id="IPR001757">
    <property type="entry name" value="P_typ_ATPase"/>
</dbReference>
<dbReference type="GO" id="GO:0140326">
    <property type="term" value="F:ATPase-coupled intramembrane lipid transporter activity"/>
    <property type="evidence" value="ECO:0007669"/>
    <property type="project" value="UniProtKB-EC"/>
</dbReference>
<feature type="domain" description="P-type ATPase C-terminal" evidence="19">
    <location>
        <begin position="853"/>
        <end position="1116"/>
    </location>
</feature>
<feature type="binding site" evidence="14">
    <location>
        <position position="386"/>
    </location>
    <ligand>
        <name>ATP</name>
        <dbReference type="ChEBI" id="CHEBI:30616"/>
    </ligand>
</feature>
<feature type="transmembrane region" description="Helical" evidence="16">
    <location>
        <begin position="1087"/>
        <end position="1106"/>
    </location>
</feature>
<feature type="binding site" evidence="14">
    <location>
        <position position="807"/>
    </location>
    <ligand>
        <name>ATP</name>
        <dbReference type="ChEBI" id="CHEBI:30616"/>
    </ligand>
</feature>
<evidence type="ECO:0000256" key="13">
    <source>
        <dbReference type="PIRSR" id="PIRSR606539-1"/>
    </source>
</evidence>
<evidence type="ECO:0000256" key="14">
    <source>
        <dbReference type="PIRSR" id="PIRSR606539-2"/>
    </source>
</evidence>
<dbReference type="SUPFAM" id="SSF81665">
    <property type="entry name" value="Calcium ATPase, transmembrane domain M"/>
    <property type="match status" value="1"/>
</dbReference>
<sequence>MAEVSEANSQRSLYANGFEVNRLKKFPSNYVTTTKYNIVTFLPFSLLEQFKRLPNVYFLIIAILQSLPQISALGPYTAIAPICFVLAVSIIRDGFEDYLRYKADKETNSTKTQIYRKGTFEEKTFKDIEIGNIIMVKKDEAFPCDIVMLSNSSDNGIAYIETSSLDGEKALKPRLALQATMNIIKKDQIIRVFSLIECDHPNAKIYEFKGTMEYNYQKHPLTKDNLLLAGAFLRNTEWVIGVAVYTGTETKLRMNLMKRIFKQSQVERIVNKYIVGILAIQFSLCFVHAILSGIWSSKYGDDSYYLDGNTYSPGLQGFLTYFTYFLLLNTMLPISLIVSLEILKLMQGFFMQQDLRMYSSIRDRPCKVSAFSLNEELGMIQHIFSDKTGTLTRNRMEFKFCSVGNKMYGEKKFLLSRHFSSVASKTTKAVIFTFDTKEIENDLFSHEETIPLKYSISCDQSDGKETISTQQELLDLFVKCMSLCHECLIEEKENETNYIGQSPDEIVLVDCAARVGYKYAKVRGNIIDLHKTPFGVNDQVEIMQFDKLCTLEFNSDRKRCSVIVTDKQTGKHILFTKGADTKMIKLLSSENPSKYIDNIMSNLLTFSERGYRTLVFAFKYIDDEYFKDWKSRYDIACTLINGREEMVSKLSDEIETDLYLLGCTAVEDALQDDVPSTIQDLLAAGINIWMLTGDKFETAENIGKTCSLVDENMEVGRCPAMPLDDCLRTLESISEKFHEVGDQKPTALVIEGSCLEFVLFDANDPAMMKKEPELANNPTVTAVRKVFLEMAVDCKTVICCRVTPGQKRGIVKLMKDQTGSVTLSVGDGANDVSMILEAHIGVGIYGEEGMQAVQASDYAVGEFRYLWELLLIHGRFNYIRQSHMIMYFFYKNLVFTIPNFFYGFYCAYSGETVYDDWYITFYNMVFTAVPLMARALFEVDILIPKRYEVGANPPGPKDTLRKLIPKAYNVGRLNQIFTARNFWGWLLNGILHSVIVFFIPLYAAEEGIMNKKGYNYDHWGFSIMSFTSIILIVNLKLGLNTKYWNWVHYLAIGITSILAYLLFIVIYDPFTSTPSNMTLYQMFATQYFYIGIITTTLFVVVLDGGYQLARRIFKPSSSEMMMDYSLKIYKNEKKSDDDI</sequence>
<evidence type="ECO:0000256" key="15">
    <source>
        <dbReference type="PIRSR" id="PIRSR606539-3"/>
    </source>
</evidence>
<evidence type="ECO:0000256" key="3">
    <source>
        <dbReference type="ARBA" id="ARBA00008109"/>
    </source>
</evidence>
<evidence type="ECO:0000259" key="19">
    <source>
        <dbReference type="Pfam" id="PF16212"/>
    </source>
</evidence>
<dbReference type="PANTHER" id="PTHR24092">
    <property type="entry name" value="PROBABLE PHOSPHOLIPID-TRANSPORTING ATPASE"/>
    <property type="match status" value="1"/>
</dbReference>
<keyword evidence="11 16" id="KW-0472">Membrane</keyword>
<evidence type="ECO:0000256" key="9">
    <source>
        <dbReference type="ARBA" id="ARBA00022967"/>
    </source>
</evidence>
<evidence type="ECO:0000256" key="8">
    <source>
        <dbReference type="ARBA" id="ARBA00022842"/>
    </source>
</evidence>
<dbReference type="SUPFAM" id="SSF56784">
    <property type="entry name" value="HAD-like"/>
    <property type="match status" value="1"/>
</dbReference>
<keyword evidence="8 15" id="KW-0460">Magnesium</keyword>
<feature type="binding site" evidence="14">
    <location>
        <position position="505"/>
    </location>
    <ligand>
        <name>ATP</name>
        <dbReference type="ChEBI" id="CHEBI:30616"/>
    </ligand>
</feature>
<feature type="binding site" evidence="14">
    <location>
        <position position="831"/>
    </location>
    <ligand>
        <name>ATP</name>
        <dbReference type="ChEBI" id="CHEBI:30616"/>
    </ligand>
</feature>
<proteinExistence type="inferred from homology"/>
<dbReference type="InterPro" id="IPR032631">
    <property type="entry name" value="P-type_ATPase_N"/>
</dbReference>
<evidence type="ECO:0000256" key="1">
    <source>
        <dbReference type="ARBA" id="ARBA00004141"/>
    </source>
</evidence>
<evidence type="ECO:0000256" key="12">
    <source>
        <dbReference type="ARBA" id="ARBA00034036"/>
    </source>
</evidence>
<keyword evidence="9 16" id="KW-1278">Translocase</keyword>
<dbReference type="EMBL" id="CAJZBQ010000033">
    <property type="protein sequence ID" value="CAG9323285.1"/>
    <property type="molecule type" value="Genomic_DNA"/>
</dbReference>
<dbReference type="InterPro" id="IPR044492">
    <property type="entry name" value="P_typ_ATPase_HD_dom"/>
</dbReference>
<reference evidence="20" key="1">
    <citation type="submission" date="2021-09" db="EMBL/GenBank/DDBJ databases">
        <authorList>
            <consortium name="AG Swart"/>
            <person name="Singh M."/>
            <person name="Singh A."/>
            <person name="Seah K."/>
            <person name="Emmerich C."/>
        </authorList>
    </citation>
    <scope>NUCLEOTIDE SEQUENCE</scope>
    <source>
        <strain evidence="20">ATCC30299</strain>
    </source>
</reference>
<feature type="binding site" evidence="15">
    <location>
        <position position="386"/>
    </location>
    <ligand>
        <name>Mg(2+)</name>
        <dbReference type="ChEBI" id="CHEBI:18420"/>
    </ligand>
</feature>
<feature type="domain" description="P-type ATPase N-terminal" evidence="18">
    <location>
        <begin position="15"/>
        <end position="79"/>
    </location>
</feature>
<dbReference type="SFLD" id="SFLDS00003">
    <property type="entry name" value="Haloacid_Dehalogenase"/>
    <property type="match status" value="1"/>
</dbReference>
<feature type="binding site" evidence="14">
    <location>
        <position position="694"/>
    </location>
    <ligand>
        <name>ATP</name>
        <dbReference type="ChEBI" id="CHEBI:30616"/>
    </ligand>
</feature>
<comment type="cofactor">
    <cofactor evidence="15">
        <name>Mg(2+)</name>
        <dbReference type="ChEBI" id="CHEBI:18420"/>
    </cofactor>
</comment>
<keyword evidence="5 15" id="KW-0479">Metal-binding</keyword>
<feature type="active site" description="4-aspartylphosphate intermediate" evidence="13">
    <location>
        <position position="386"/>
    </location>
</feature>
<evidence type="ECO:0000256" key="16">
    <source>
        <dbReference type="RuleBase" id="RU362033"/>
    </source>
</evidence>
<dbReference type="NCBIfam" id="TIGR01652">
    <property type="entry name" value="ATPase-Plipid"/>
    <property type="match status" value="1"/>
</dbReference>
<evidence type="ECO:0000313" key="20">
    <source>
        <dbReference type="EMBL" id="CAG9323285.1"/>
    </source>
</evidence>
<dbReference type="GO" id="GO:0005886">
    <property type="term" value="C:plasma membrane"/>
    <property type="evidence" value="ECO:0007669"/>
    <property type="project" value="TreeGrafter"/>
</dbReference>
<dbReference type="InterPro" id="IPR023214">
    <property type="entry name" value="HAD_sf"/>
</dbReference>
<dbReference type="Pfam" id="PF16209">
    <property type="entry name" value="PhoLip_ATPase_N"/>
    <property type="match status" value="1"/>
</dbReference>
<dbReference type="GO" id="GO:0005524">
    <property type="term" value="F:ATP binding"/>
    <property type="evidence" value="ECO:0007669"/>
    <property type="project" value="UniProtKB-UniRule"/>
</dbReference>
<dbReference type="InterPro" id="IPR023299">
    <property type="entry name" value="ATPase_P-typ_cyto_dom_N"/>
</dbReference>
<dbReference type="InterPro" id="IPR032630">
    <property type="entry name" value="P_typ_ATPase_c"/>
</dbReference>
<evidence type="ECO:0000256" key="2">
    <source>
        <dbReference type="ARBA" id="ARBA00004308"/>
    </source>
</evidence>
<feature type="transmembrane region" description="Helical" evidence="16">
    <location>
        <begin position="1016"/>
        <end position="1035"/>
    </location>
</feature>
<dbReference type="PRINTS" id="PR00119">
    <property type="entry name" value="CATATPASE"/>
</dbReference>
<keyword evidence="10 16" id="KW-1133">Transmembrane helix</keyword>
<dbReference type="InterPro" id="IPR018303">
    <property type="entry name" value="ATPase_P-typ_P_site"/>
</dbReference>
<evidence type="ECO:0000256" key="6">
    <source>
        <dbReference type="ARBA" id="ARBA00022741"/>
    </source>
</evidence>
<protein>
    <recommendedName>
        <fullName evidence="16">Phospholipid-transporting ATPase</fullName>
        <ecNumber evidence="16">7.6.2.1</ecNumber>
    </recommendedName>
</protein>
<feature type="binding site" evidence="14">
    <location>
        <position position="553"/>
    </location>
    <ligand>
        <name>ATP</name>
        <dbReference type="ChEBI" id="CHEBI:30616"/>
    </ligand>
</feature>
<feature type="binding site" evidence="15">
    <location>
        <position position="388"/>
    </location>
    <ligand>
        <name>Mg(2+)</name>
        <dbReference type="ChEBI" id="CHEBI:18420"/>
    </ligand>
</feature>
<keyword evidence="4 16" id="KW-0812">Transmembrane</keyword>
<name>A0AAU9JIF0_9CILI</name>
<dbReference type="SFLD" id="SFLDF00027">
    <property type="entry name" value="p-type_atpase"/>
    <property type="match status" value="1"/>
</dbReference>
<evidence type="ECO:0000259" key="18">
    <source>
        <dbReference type="Pfam" id="PF16209"/>
    </source>
</evidence>
<feature type="transmembrane region" description="Helical" evidence="16">
    <location>
        <begin position="917"/>
        <end position="937"/>
    </location>
</feature>
<organism evidence="20 21">
    <name type="scientific">Blepharisma stoltei</name>
    <dbReference type="NCBI Taxonomy" id="1481888"/>
    <lineage>
        <taxon>Eukaryota</taxon>
        <taxon>Sar</taxon>
        <taxon>Alveolata</taxon>
        <taxon>Ciliophora</taxon>
        <taxon>Postciliodesmatophora</taxon>
        <taxon>Heterotrichea</taxon>
        <taxon>Heterotrichida</taxon>
        <taxon>Blepharismidae</taxon>
        <taxon>Blepharisma</taxon>
    </lineage>
</organism>
<dbReference type="Pfam" id="PF00122">
    <property type="entry name" value="E1-E2_ATPase"/>
    <property type="match status" value="1"/>
</dbReference>
<feature type="transmembrane region" description="Helical" evidence="16">
    <location>
        <begin position="885"/>
        <end position="905"/>
    </location>
</feature>
<evidence type="ECO:0000256" key="4">
    <source>
        <dbReference type="ARBA" id="ARBA00022692"/>
    </source>
</evidence>
<keyword evidence="7 14" id="KW-0067">ATP-binding</keyword>
<dbReference type="Gene3D" id="3.40.1110.10">
    <property type="entry name" value="Calcium-transporting ATPase, cytoplasmic domain N"/>
    <property type="match status" value="1"/>
</dbReference>
<feature type="binding site" evidence="14">
    <location>
        <position position="387"/>
    </location>
    <ligand>
        <name>ATP</name>
        <dbReference type="ChEBI" id="CHEBI:30616"/>
    </ligand>
</feature>
<dbReference type="PROSITE" id="PS00154">
    <property type="entry name" value="ATPASE_E1_E2"/>
    <property type="match status" value="1"/>
</dbReference>
<feature type="binding site" evidence="14">
    <location>
        <position position="693"/>
    </location>
    <ligand>
        <name>ATP</name>
        <dbReference type="ChEBI" id="CHEBI:30616"/>
    </ligand>
</feature>
<feature type="transmembrane region" description="Helical" evidence="16">
    <location>
        <begin position="982"/>
        <end position="1004"/>
    </location>
</feature>
<feature type="transmembrane region" description="Helical" evidence="16">
    <location>
        <begin position="76"/>
        <end position="95"/>
    </location>
</feature>
<evidence type="ECO:0000313" key="21">
    <source>
        <dbReference type="Proteomes" id="UP001162131"/>
    </source>
</evidence>
<dbReference type="InterPro" id="IPR036412">
    <property type="entry name" value="HAD-like_sf"/>
</dbReference>
<dbReference type="EC" id="7.6.2.1" evidence="16"/>
<feature type="transmembrane region" description="Helical" evidence="16">
    <location>
        <begin position="273"/>
        <end position="295"/>
    </location>
</feature>
<dbReference type="InterPro" id="IPR006539">
    <property type="entry name" value="P-type_ATPase_IV"/>
</dbReference>
<evidence type="ECO:0000256" key="11">
    <source>
        <dbReference type="ARBA" id="ARBA00023136"/>
    </source>
</evidence>
<dbReference type="InterPro" id="IPR008250">
    <property type="entry name" value="ATPase_P-typ_transduc_dom_A_sf"/>
</dbReference>
<keyword evidence="6 14" id="KW-0547">Nucleotide-binding</keyword>
<dbReference type="FunFam" id="3.40.50.1000:FF:000014">
    <property type="entry name" value="Phospholipid-transporting ATPase"/>
    <property type="match status" value="1"/>
</dbReference>
<feature type="binding site" evidence="14">
    <location>
        <position position="830"/>
    </location>
    <ligand>
        <name>ATP</name>
        <dbReference type="ChEBI" id="CHEBI:30616"/>
    </ligand>
</feature>
<feature type="binding site" evidence="14">
    <location>
        <position position="388"/>
    </location>
    <ligand>
        <name>ATP</name>
        <dbReference type="ChEBI" id="CHEBI:30616"/>
    </ligand>
</feature>
<dbReference type="Proteomes" id="UP001162131">
    <property type="component" value="Unassembled WGS sequence"/>
</dbReference>
<dbReference type="AlphaFoldDB" id="A0AAU9JIF0"/>
<dbReference type="InterPro" id="IPR059000">
    <property type="entry name" value="ATPase_P-type_domA"/>
</dbReference>
<feature type="binding site" evidence="15">
    <location>
        <position position="831"/>
    </location>
    <ligand>
        <name>Mg(2+)</name>
        <dbReference type="ChEBI" id="CHEBI:18420"/>
    </ligand>
</feature>
<comment type="similarity">
    <text evidence="3 16">Belongs to the cation transport ATPase (P-type) (TC 3.A.3) family. Type IV subfamily.</text>
</comment>
<dbReference type="InterPro" id="IPR023298">
    <property type="entry name" value="ATPase_P-typ_TM_dom_sf"/>
</dbReference>
<feature type="domain" description="P-type ATPase A" evidence="17">
    <location>
        <begin position="108"/>
        <end position="251"/>
    </location>
</feature>
<evidence type="ECO:0000256" key="5">
    <source>
        <dbReference type="ARBA" id="ARBA00022723"/>
    </source>
</evidence>
<dbReference type="Gene3D" id="3.40.50.1000">
    <property type="entry name" value="HAD superfamily/HAD-like"/>
    <property type="match status" value="1"/>
</dbReference>
<dbReference type="SUPFAM" id="SSF81653">
    <property type="entry name" value="Calcium ATPase, transduction domain A"/>
    <property type="match status" value="1"/>
</dbReference>
<dbReference type="NCBIfam" id="TIGR01494">
    <property type="entry name" value="ATPase_P-type"/>
    <property type="match status" value="1"/>
</dbReference>
<feature type="transmembrane region" description="Helical" evidence="16">
    <location>
        <begin position="1047"/>
        <end position="1067"/>
    </location>
</feature>
<feature type="binding site" evidence="15">
    <location>
        <position position="827"/>
    </location>
    <ligand>
        <name>Mg(2+)</name>
        <dbReference type="ChEBI" id="CHEBI:18420"/>
    </ligand>
</feature>
<keyword evidence="21" id="KW-1185">Reference proteome</keyword>
<evidence type="ECO:0000259" key="17">
    <source>
        <dbReference type="Pfam" id="PF00122"/>
    </source>
</evidence>
<dbReference type="Pfam" id="PF13246">
    <property type="entry name" value="Cation_ATPase"/>
    <property type="match status" value="1"/>
</dbReference>
<dbReference type="PANTHER" id="PTHR24092:SF150">
    <property type="entry name" value="PHOSPHOLIPID-TRANSPORTING ATPASE"/>
    <property type="match status" value="1"/>
</dbReference>
<feature type="binding site" evidence="14">
    <location>
        <position position="612"/>
    </location>
    <ligand>
        <name>ATP</name>
        <dbReference type="ChEBI" id="CHEBI:30616"/>
    </ligand>
</feature>
<dbReference type="GO" id="GO:0016887">
    <property type="term" value="F:ATP hydrolysis activity"/>
    <property type="evidence" value="ECO:0007669"/>
    <property type="project" value="InterPro"/>
</dbReference>
<evidence type="ECO:0000256" key="10">
    <source>
        <dbReference type="ARBA" id="ARBA00022989"/>
    </source>
</evidence>
<dbReference type="GO" id="GO:0045332">
    <property type="term" value="P:phospholipid translocation"/>
    <property type="evidence" value="ECO:0007669"/>
    <property type="project" value="TreeGrafter"/>
</dbReference>
<feature type="binding site" evidence="14">
    <location>
        <position position="692"/>
    </location>
    <ligand>
        <name>ATP</name>
        <dbReference type="ChEBI" id="CHEBI:30616"/>
    </ligand>
</feature>
<feature type="binding site" evidence="14">
    <location>
        <position position="577"/>
    </location>
    <ligand>
        <name>ATP</name>
        <dbReference type="ChEBI" id="CHEBI:30616"/>
    </ligand>
</feature>
<comment type="caution">
    <text evidence="20">The sequence shown here is derived from an EMBL/GenBank/DDBJ whole genome shotgun (WGS) entry which is preliminary data.</text>
</comment>